<evidence type="ECO:0000313" key="2">
    <source>
        <dbReference type="Proteomes" id="UP000095767"/>
    </source>
</evidence>
<dbReference type="AlphaFoldDB" id="A0A1E5UW05"/>
<name>A0A1E5UW05_9POAL</name>
<gene>
    <name evidence="1" type="ORF">BAE44_0021923</name>
</gene>
<keyword evidence="2" id="KW-1185">Reference proteome</keyword>
<evidence type="ECO:0000313" key="1">
    <source>
        <dbReference type="EMBL" id="OEL17057.1"/>
    </source>
</evidence>
<organism evidence="1 2">
    <name type="scientific">Dichanthelium oligosanthes</name>
    <dbReference type="NCBI Taxonomy" id="888268"/>
    <lineage>
        <taxon>Eukaryota</taxon>
        <taxon>Viridiplantae</taxon>
        <taxon>Streptophyta</taxon>
        <taxon>Embryophyta</taxon>
        <taxon>Tracheophyta</taxon>
        <taxon>Spermatophyta</taxon>
        <taxon>Magnoliopsida</taxon>
        <taxon>Liliopsida</taxon>
        <taxon>Poales</taxon>
        <taxon>Poaceae</taxon>
        <taxon>PACMAD clade</taxon>
        <taxon>Panicoideae</taxon>
        <taxon>Panicodae</taxon>
        <taxon>Paniceae</taxon>
        <taxon>Dichantheliinae</taxon>
        <taxon>Dichanthelium</taxon>
    </lineage>
</organism>
<accession>A0A1E5UW05</accession>
<sequence>LILHTGQLGTASWGRVSVHMSRMPGVDSCIFPSIRSTSCSSGRPWSPHLIDGDQPTTTRQWFMSAQLLGQPIPNSAVQSARPRPCNL</sequence>
<dbReference type="EMBL" id="LWDX02061228">
    <property type="protein sequence ID" value="OEL17057.1"/>
    <property type="molecule type" value="Genomic_DNA"/>
</dbReference>
<dbReference type="Proteomes" id="UP000095767">
    <property type="component" value="Unassembled WGS sequence"/>
</dbReference>
<feature type="non-terminal residue" evidence="1">
    <location>
        <position position="1"/>
    </location>
</feature>
<protein>
    <submittedName>
        <fullName evidence="1">Uncharacterized protein</fullName>
    </submittedName>
</protein>
<comment type="caution">
    <text evidence="1">The sequence shown here is derived from an EMBL/GenBank/DDBJ whole genome shotgun (WGS) entry which is preliminary data.</text>
</comment>
<proteinExistence type="predicted"/>
<reference evidence="1 2" key="1">
    <citation type="submission" date="2016-09" db="EMBL/GenBank/DDBJ databases">
        <title>The draft genome of Dichanthelium oligosanthes: A C3 panicoid grass species.</title>
        <authorList>
            <person name="Studer A.J."/>
            <person name="Schnable J.C."/>
            <person name="Brutnell T.P."/>
        </authorList>
    </citation>
    <scope>NUCLEOTIDE SEQUENCE [LARGE SCALE GENOMIC DNA]</scope>
    <source>
        <strain evidence="2">cv. Kellogg 1175</strain>
        <tissue evidence="1">Leaf</tissue>
    </source>
</reference>